<comment type="caution">
    <text evidence="1">The sequence shown here is derived from an EMBL/GenBank/DDBJ whole genome shotgun (WGS) entry which is preliminary data.</text>
</comment>
<reference evidence="1" key="1">
    <citation type="submission" date="2019-08" db="EMBL/GenBank/DDBJ databases">
        <authorList>
            <person name="Kucharzyk K."/>
            <person name="Murdoch R.W."/>
            <person name="Higgins S."/>
            <person name="Loffler F."/>
        </authorList>
    </citation>
    <scope>NUCLEOTIDE SEQUENCE</scope>
</reference>
<name>A0A645H6X4_9ZZZZ</name>
<gene>
    <name evidence="1" type="ORF">SDC9_182239</name>
</gene>
<organism evidence="1">
    <name type="scientific">bioreactor metagenome</name>
    <dbReference type="NCBI Taxonomy" id="1076179"/>
    <lineage>
        <taxon>unclassified sequences</taxon>
        <taxon>metagenomes</taxon>
        <taxon>ecological metagenomes</taxon>
    </lineage>
</organism>
<dbReference type="AlphaFoldDB" id="A0A645H6X4"/>
<accession>A0A645H6X4</accession>
<dbReference type="EMBL" id="VSSQ01087939">
    <property type="protein sequence ID" value="MPN34745.1"/>
    <property type="molecule type" value="Genomic_DNA"/>
</dbReference>
<evidence type="ECO:0000313" key="1">
    <source>
        <dbReference type="EMBL" id="MPN34745.1"/>
    </source>
</evidence>
<protein>
    <submittedName>
        <fullName evidence="1">Uncharacterized protein</fullName>
    </submittedName>
</protein>
<sequence>MDHQGLDIGHIGEKGENFQTIDKRLCVLRAALDLKGENGAAAVREVLFIQFMVWAVRKGRMIDFFHIGMVFEELDDLERIFHMALNAQGERLQSLQKQEGVEWA</sequence>
<proteinExistence type="predicted"/>